<dbReference type="InterPro" id="IPR045098">
    <property type="entry name" value="Fyv10_fam"/>
</dbReference>
<feature type="zinc finger region" description="RING-Gid-type" evidence="7">
    <location>
        <begin position="360"/>
        <end position="430"/>
    </location>
</feature>
<reference evidence="11 12" key="1">
    <citation type="submission" date="2009-11" db="EMBL/GenBank/DDBJ databases">
        <title>Annotation of Allomyces macrogynus ATCC 38327.</title>
        <authorList>
            <consortium name="The Broad Institute Genome Sequencing Platform"/>
            <person name="Russ C."/>
            <person name="Cuomo C."/>
            <person name="Burger G."/>
            <person name="Gray M.W."/>
            <person name="Holland P.W.H."/>
            <person name="King N."/>
            <person name="Lang F.B.F."/>
            <person name="Roger A.J."/>
            <person name="Ruiz-Trillo I."/>
            <person name="Young S.K."/>
            <person name="Zeng Q."/>
            <person name="Gargeya S."/>
            <person name="Fitzgerald M."/>
            <person name="Haas B."/>
            <person name="Abouelleil A."/>
            <person name="Alvarado L."/>
            <person name="Arachchi H.M."/>
            <person name="Berlin A."/>
            <person name="Chapman S.B."/>
            <person name="Gearin G."/>
            <person name="Goldberg J."/>
            <person name="Griggs A."/>
            <person name="Gujja S."/>
            <person name="Hansen M."/>
            <person name="Heiman D."/>
            <person name="Howarth C."/>
            <person name="Larimer J."/>
            <person name="Lui A."/>
            <person name="MacDonald P.J.P."/>
            <person name="McCowen C."/>
            <person name="Montmayeur A."/>
            <person name="Murphy C."/>
            <person name="Neiman D."/>
            <person name="Pearson M."/>
            <person name="Priest M."/>
            <person name="Roberts A."/>
            <person name="Saif S."/>
            <person name="Shea T."/>
            <person name="Sisk P."/>
            <person name="Stolte C."/>
            <person name="Sykes S."/>
            <person name="Wortman J."/>
            <person name="Nusbaum C."/>
            <person name="Birren B."/>
        </authorList>
    </citation>
    <scope>NUCLEOTIDE SEQUENCE [LARGE SCALE GENOMIC DNA]</scope>
    <source>
        <strain evidence="11 12">ATCC 38327</strain>
    </source>
</reference>
<keyword evidence="8" id="KW-0175">Coiled coil</keyword>
<dbReference type="GO" id="GO:0008270">
    <property type="term" value="F:zinc ion binding"/>
    <property type="evidence" value="ECO:0007669"/>
    <property type="project" value="UniProtKB-KW"/>
</dbReference>
<dbReference type="Pfam" id="PF10607">
    <property type="entry name" value="CTLH"/>
    <property type="match status" value="1"/>
</dbReference>
<evidence type="ECO:0000256" key="8">
    <source>
        <dbReference type="SAM" id="Coils"/>
    </source>
</evidence>
<dbReference type="eggNOG" id="KOG0396">
    <property type="taxonomic scope" value="Eukaryota"/>
</dbReference>
<evidence type="ECO:0000313" key="12">
    <source>
        <dbReference type="Proteomes" id="UP000054350"/>
    </source>
</evidence>
<feature type="coiled-coil region" evidence="8">
    <location>
        <begin position="64"/>
        <end position="94"/>
    </location>
</feature>
<dbReference type="AlphaFoldDB" id="A0A0L0T8I0"/>
<dbReference type="PROSITE" id="PS50897">
    <property type="entry name" value="CTLH"/>
    <property type="match status" value="1"/>
</dbReference>
<keyword evidence="12" id="KW-1185">Reference proteome</keyword>
<feature type="domain" description="RING-Gid-type" evidence="10">
    <location>
        <begin position="360"/>
        <end position="430"/>
    </location>
</feature>
<dbReference type="GO" id="GO:0061630">
    <property type="term" value="F:ubiquitin protein ligase activity"/>
    <property type="evidence" value="ECO:0007669"/>
    <property type="project" value="InterPro"/>
</dbReference>
<keyword evidence="5 7" id="KW-0863">Zinc-finger</keyword>
<evidence type="ECO:0000256" key="5">
    <source>
        <dbReference type="ARBA" id="ARBA00022771"/>
    </source>
</evidence>
<evidence type="ECO:0000256" key="3">
    <source>
        <dbReference type="ARBA" id="ARBA00022490"/>
    </source>
</evidence>
<evidence type="ECO:0000256" key="2">
    <source>
        <dbReference type="ARBA" id="ARBA00010615"/>
    </source>
</evidence>
<dbReference type="InterPro" id="IPR044063">
    <property type="entry name" value="ZF_RING_GID"/>
</dbReference>
<evidence type="ECO:0000256" key="6">
    <source>
        <dbReference type="ARBA" id="ARBA00022833"/>
    </source>
</evidence>
<proteinExistence type="inferred from homology"/>
<dbReference type="SUPFAM" id="SSF57850">
    <property type="entry name" value="RING/U-box"/>
    <property type="match status" value="1"/>
</dbReference>
<dbReference type="InterPro" id="IPR013144">
    <property type="entry name" value="CRA_dom"/>
</dbReference>
<dbReference type="PROSITE" id="PS51867">
    <property type="entry name" value="ZF_RING_GID"/>
    <property type="match status" value="1"/>
</dbReference>
<dbReference type="CDD" id="cd16659">
    <property type="entry name" value="RING-Ubox_Emp"/>
    <property type="match status" value="1"/>
</dbReference>
<protein>
    <recommendedName>
        <fullName evidence="13">CTLH domain-containing protein</fullName>
    </recommendedName>
</protein>
<dbReference type="GO" id="GO:0005737">
    <property type="term" value="C:cytoplasm"/>
    <property type="evidence" value="ECO:0007669"/>
    <property type="project" value="UniProtKB-SubCell"/>
</dbReference>
<accession>A0A0L0T8I0</accession>
<dbReference type="VEuPathDB" id="FungiDB:AMAG_14979"/>
<evidence type="ECO:0008006" key="13">
    <source>
        <dbReference type="Google" id="ProtNLM"/>
    </source>
</evidence>
<dbReference type="GO" id="GO:0005634">
    <property type="term" value="C:nucleus"/>
    <property type="evidence" value="ECO:0007669"/>
    <property type="project" value="TreeGrafter"/>
</dbReference>
<keyword evidence="4" id="KW-0479">Metal-binding</keyword>
<dbReference type="InterPro" id="IPR024964">
    <property type="entry name" value="CTLH/CRA"/>
</dbReference>
<dbReference type="OMA" id="ANHETAR"/>
<evidence type="ECO:0000256" key="7">
    <source>
        <dbReference type="PROSITE-ProRule" id="PRU01215"/>
    </source>
</evidence>
<comment type="subcellular location">
    <subcellularLocation>
        <location evidence="1">Cytoplasm</location>
    </subcellularLocation>
</comment>
<reference evidence="12" key="2">
    <citation type="submission" date="2009-11" db="EMBL/GenBank/DDBJ databases">
        <title>The Genome Sequence of Allomyces macrogynus strain ATCC 38327.</title>
        <authorList>
            <consortium name="The Broad Institute Genome Sequencing Platform"/>
            <person name="Russ C."/>
            <person name="Cuomo C."/>
            <person name="Shea T."/>
            <person name="Young S.K."/>
            <person name="Zeng Q."/>
            <person name="Koehrsen M."/>
            <person name="Haas B."/>
            <person name="Borodovsky M."/>
            <person name="Guigo R."/>
            <person name="Alvarado L."/>
            <person name="Berlin A."/>
            <person name="Borenstein D."/>
            <person name="Chen Z."/>
            <person name="Engels R."/>
            <person name="Freedman E."/>
            <person name="Gellesch M."/>
            <person name="Goldberg J."/>
            <person name="Griggs A."/>
            <person name="Gujja S."/>
            <person name="Heiman D."/>
            <person name="Hepburn T."/>
            <person name="Howarth C."/>
            <person name="Jen D."/>
            <person name="Larson L."/>
            <person name="Lewis B."/>
            <person name="Mehta T."/>
            <person name="Park D."/>
            <person name="Pearson M."/>
            <person name="Roberts A."/>
            <person name="Saif S."/>
            <person name="Shenoy N."/>
            <person name="Sisk P."/>
            <person name="Stolte C."/>
            <person name="Sykes S."/>
            <person name="Walk T."/>
            <person name="White J."/>
            <person name="Yandava C."/>
            <person name="Burger G."/>
            <person name="Gray M.W."/>
            <person name="Holland P.W.H."/>
            <person name="King N."/>
            <person name="Lang F.B.F."/>
            <person name="Roger A.J."/>
            <person name="Ruiz-Trillo I."/>
            <person name="Lander E."/>
            <person name="Nusbaum C."/>
        </authorList>
    </citation>
    <scope>NUCLEOTIDE SEQUENCE [LARGE SCALE GENOMIC DNA]</scope>
    <source>
        <strain evidence="12">ATCC 38327</strain>
    </source>
</reference>
<dbReference type="PANTHER" id="PTHR12170">
    <property type="entry name" value="MACROPHAGE ERYTHROBLAST ATTACHER-RELATED"/>
    <property type="match status" value="1"/>
</dbReference>
<gene>
    <name evidence="11" type="ORF">AMAG_14979</name>
</gene>
<dbReference type="SMART" id="SM00757">
    <property type="entry name" value="CRA"/>
    <property type="match status" value="1"/>
</dbReference>
<dbReference type="EMBL" id="GG745368">
    <property type="protein sequence ID" value="KNE70879.1"/>
    <property type="molecule type" value="Genomic_DNA"/>
</dbReference>
<comment type="similarity">
    <text evidence="2">Belongs to the FYV10 family.</text>
</comment>
<evidence type="ECO:0000313" key="11">
    <source>
        <dbReference type="EMBL" id="KNE70879.1"/>
    </source>
</evidence>
<dbReference type="InterPro" id="IPR006595">
    <property type="entry name" value="CTLH_C"/>
</dbReference>
<sequence>MAEKIKLSVDGILALESSFIKVPYEQLKKANRKAQKFTEKELSNLASGVADLAKGKGSGAKDPVKALDAMIERMNKLKRKLDELKAEETMYAGKLAARLSHLQDLAHIRTLTAPEFAAWAHLRLQRVLLDYLMRQGFLTSAKLLATGSSSHSASDASGSVMNLAAASAAAEPMAVDTDPTPAPASQVPAPHPVAGLVQFADLEFFTHQRRIERALERHSCTEALAWCHDNKVALKKLKSHLEFNLRLQEFIELARTRQLVPALEYAKTHLVAFADLGHTRAIQQAMALMAFPPTTTCEPYRTLYDSDRRWTALAAQFRADNFALHCLPPLSALEATLQAGLAALKTAQCGGKHEDRSINCPVCVPDTFAVLAEKLPLGHHVNSCYVCRISGEIMDEDNPPLVTPEGYVYSRKAVHEMAAKNNGFFRCPRTHSIFKVAQMKKMFLT</sequence>
<evidence type="ECO:0000256" key="1">
    <source>
        <dbReference type="ARBA" id="ARBA00004496"/>
    </source>
</evidence>
<dbReference type="Proteomes" id="UP000054350">
    <property type="component" value="Unassembled WGS sequence"/>
</dbReference>
<name>A0A0L0T8I0_ALLM3</name>
<evidence type="ECO:0000259" key="10">
    <source>
        <dbReference type="PROSITE" id="PS51867"/>
    </source>
</evidence>
<dbReference type="GO" id="GO:0043161">
    <property type="term" value="P:proteasome-mediated ubiquitin-dependent protein catabolic process"/>
    <property type="evidence" value="ECO:0007669"/>
    <property type="project" value="InterPro"/>
</dbReference>
<dbReference type="STRING" id="578462.A0A0L0T8I0"/>
<dbReference type="OrthoDB" id="1933455at2759"/>
<keyword evidence="3" id="KW-0963">Cytoplasm</keyword>
<organism evidence="11 12">
    <name type="scientific">Allomyces macrogynus (strain ATCC 38327)</name>
    <name type="common">Allomyces javanicus var. macrogynus</name>
    <dbReference type="NCBI Taxonomy" id="578462"/>
    <lineage>
        <taxon>Eukaryota</taxon>
        <taxon>Fungi</taxon>
        <taxon>Fungi incertae sedis</taxon>
        <taxon>Blastocladiomycota</taxon>
        <taxon>Blastocladiomycetes</taxon>
        <taxon>Blastocladiales</taxon>
        <taxon>Blastocladiaceae</taxon>
        <taxon>Allomyces</taxon>
    </lineage>
</organism>
<dbReference type="GO" id="GO:0034657">
    <property type="term" value="C:GID complex"/>
    <property type="evidence" value="ECO:0007669"/>
    <property type="project" value="TreeGrafter"/>
</dbReference>
<dbReference type="SMART" id="SM00668">
    <property type="entry name" value="CTLH"/>
    <property type="match status" value="1"/>
</dbReference>
<feature type="domain" description="CTLH" evidence="9">
    <location>
        <begin position="204"/>
        <end position="261"/>
    </location>
</feature>
<keyword evidence="6" id="KW-0862">Zinc</keyword>
<evidence type="ECO:0000256" key="4">
    <source>
        <dbReference type="ARBA" id="ARBA00022723"/>
    </source>
</evidence>
<dbReference type="PANTHER" id="PTHR12170:SF2">
    <property type="entry name" value="E3 UBIQUITIN-PROTEIN TRANSFERASE MAEA"/>
    <property type="match status" value="1"/>
</dbReference>
<evidence type="ECO:0000259" key="9">
    <source>
        <dbReference type="PROSITE" id="PS50897"/>
    </source>
</evidence>